<dbReference type="Pfam" id="PF18895">
    <property type="entry name" value="T4SS_pilin"/>
    <property type="match status" value="1"/>
</dbReference>
<gene>
    <name evidence="2" type="ORF">COT24_03175</name>
</gene>
<feature type="transmembrane region" description="Helical" evidence="1">
    <location>
        <begin position="94"/>
        <end position="116"/>
    </location>
</feature>
<keyword evidence="1" id="KW-0812">Transmembrane</keyword>
<accession>A0A2H0YW36</accession>
<comment type="caution">
    <text evidence="2">The sequence shown here is derived from an EMBL/GenBank/DDBJ whole genome shotgun (WGS) entry which is preliminary data.</text>
</comment>
<keyword evidence="1" id="KW-0472">Membrane</keyword>
<protein>
    <submittedName>
        <fullName evidence="2">Uncharacterized protein</fullName>
    </submittedName>
</protein>
<dbReference type="Proteomes" id="UP000231542">
    <property type="component" value="Unassembled WGS sequence"/>
</dbReference>
<feature type="transmembrane region" description="Helical" evidence="1">
    <location>
        <begin position="50"/>
        <end position="73"/>
    </location>
</feature>
<evidence type="ECO:0000256" key="1">
    <source>
        <dbReference type="SAM" id="Phobius"/>
    </source>
</evidence>
<evidence type="ECO:0000313" key="2">
    <source>
        <dbReference type="EMBL" id="PIS42499.1"/>
    </source>
</evidence>
<dbReference type="AlphaFoldDB" id="A0A2H0YW36"/>
<reference evidence="2 3" key="1">
    <citation type="submission" date="2017-09" db="EMBL/GenBank/DDBJ databases">
        <title>Depth-based differentiation of microbial function through sediment-hosted aquifers and enrichment of novel symbionts in the deep terrestrial subsurface.</title>
        <authorList>
            <person name="Probst A.J."/>
            <person name="Ladd B."/>
            <person name="Jarett J.K."/>
            <person name="Geller-Mcgrath D.E."/>
            <person name="Sieber C.M."/>
            <person name="Emerson J.B."/>
            <person name="Anantharaman K."/>
            <person name="Thomas B.C."/>
            <person name="Malmstrom R."/>
            <person name="Stieglmeier M."/>
            <person name="Klingl A."/>
            <person name="Woyke T."/>
            <person name="Ryan C.M."/>
            <person name="Banfield J.F."/>
        </authorList>
    </citation>
    <scope>NUCLEOTIDE SEQUENCE [LARGE SCALE GENOMIC DNA]</scope>
    <source>
        <strain evidence="2">CG08_land_8_20_14_0_20_40_16</strain>
    </source>
</reference>
<evidence type="ECO:0000313" key="3">
    <source>
        <dbReference type="Proteomes" id="UP000231542"/>
    </source>
</evidence>
<keyword evidence="1" id="KW-1133">Transmembrane helix</keyword>
<dbReference type="EMBL" id="PEXU01000039">
    <property type="protein sequence ID" value="PIS42499.1"/>
    <property type="molecule type" value="Genomic_DNA"/>
</dbReference>
<name>A0A2H0YW36_9BACT</name>
<proteinExistence type="predicted"/>
<sequence>MKKVINIGLLATVCAFFVFLPYSEIAALVPPLDPADIGTTLNLPSEDLQIIVIKIIQWVLGMLGLIVVIMILYGGFMWLTSAGNEEKISKAKKILTAAIIGLAIVVFSYAIFQYVWLQVHTWGGIL</sequence>
<dbReference type="InterPro" id="IPR043993">
    <property type="entry name" value="T4SS_pilin"/>
</dbReference>
<organism evidence="2 3">
    <name type="scientific">Candidatus Kerfeldbacteria bacterium CG08_land_8_20_14_0_20_40_16</name>
    <dbReference type="NCBI Taxonomy" id="2014244"/>
    <lineage>
        <taxon>Bacteria</taxon>
        <taxon>Candidatus Kerfeldiibacteriota</taxon>
    </lineage>
</organism>